<feature type="region of interest" description="Disordered" evidence="4">
    <location>
        <begin position="237"/>
        <end position="296"/>
    </location>
</feature>
<evidence type="ECO:0000256" key="1">
    <source>
        <dbReference type="ARBA" id="ARBA00022490"/>
    </source>
</evidence>
<keyword evidence="3" id="KW-0143">Chaperone</keyword>
<dbReference type="GO" id="GO:0033592">
    <property type="term" value="F:RNA strand annealing activity"/>
    <property type="evidence" value="ECO:0007669"/>
    <property type="project" value="InterPro"/>
</dbReference>
<organism evidence="6 7">
    <name type="scientific">Proteobacteria bacterium 228</name>
    <dbReference type="NCBI Taxonomy" id="2083153"/>
    <lineage>
        <taxon>Bacteria</taxon>
        <taxon>Pseudomonadati</taxon>
        <taxon>Pseudomonadota</taxon>
    </lineage>
</organism>
<dbReference type="InterPro" id="IPR016103">
    <property type="entry name" value="ProQ/FinO"/>
</dbReference>
<feature type="region of interest" description="Disordered" evidence="4">
    <location>
        <begin position="56"/>
        <end position="105"/>
    </location>
</feature>
<evidence type="ECO:0000256" key="2">
    <source>
        <dbReference type="ARBA" id="ARBA00022884"/>
    </source>
</evidence>
<dbReference type="GO" id="GO:0005829">
    <property type="term" value="C:cytosol"/>
    <property type="evidence" value="ECO:0007669"/>
    <property type="project" value="TreeGrafter"/>
</dbReference>
<feature type="region of interest" description="Disordered" evidence="4">
    <location>
        <begin position="125"/>
        <end position="167"/>
    </location>
</feature>
<feature type="compositionally biased region" description="Basic and acidic residues" evidence="4">
    <location>
        <begin position="261"/>
        <end position="278"/>
    </location>
</feature>
<proteinExistence type="predicted"/>
<dbReference type="GO" id="GO:0034057">
    <property type="term" value="F:RNA strand-exchange activity"/>
    <property type="evidence" value="ECO:0007669"/>
    <property type="project" value="InterPro"/>
</dbReference>
<feature type="compositionally biased region" description="Basic and acidic residues" evidence="4">
    <location>
        <begin position="237"/>
        <end position="252"/>
    </location>
</feature>
<feature type="compositionally biased region" description="Low complexity" evidence="4">
    <location>
        <begin position="63"/>
        <end position="76"/>
    </location>
</feature>
<dbReference type="Gene3D" id="1.10.1710.10">
    <property type="entry name" value="ProQ/FinO domain"/>
    <property type="match status" value="1"/>
</dbReference>
<comment type="caution">
    <text evidence="6">The sequence shown here is derived from an EMBL/GenBank/DDBJ whole genome shotgun (WGS) entry which is preliminary data.</text>
</comment>
<dbReference type="Proteomes" id="UP000238196">
    <property type="component" value="Unassembled WGS sequence"/>
</dbReference>
<dbReference type="Pfam" id="PF04352">
    <property type="entry name" value="ProQ"/>
    <property type="match status" value="1"/>
</dbReference>
<dbReference type="InterPro" id="IPR023529">
    <property type="entry name" value="ProQ"/>
</dbReference>
<dbReference type="InterPro" id="IPR036442">
    <property type="entry name" value="ProQ/FinO_sf"/>
</dbReference>
<dbReference type="SMART" id="SM00945">
    <property type="entry name" value="ProQ"/>
    <property type="match status" value="1"/>
</dbReference>
<dbReference type="OrthoDB" id="8421419at2"/>
<protein>
    <recommendedName>
        <fullName evidence="5">ProQ/FinO domain-containing protein</fullName>
    </recommendedName>
</protein>
<keyword evidence="1" id="KW-0963">Cytoplasm</keyword>
<dbReference type="AlphaFoldDB" id="A0A2S5KR56"/>
<evidence type="ECO:0000256" key="4">
    <source>
        <dbReference type="SAM" id="MobiDB-lite"/>
    </source>
</evidence>
<dbReference type="EMBL" id="PRLP01000035">
    <property type="protein sequence ID" value="PPC77210.1"/>
    <property type="molecule type" value="Genomic_DNA"/>
</dbReference>
<dbReference type="SUPFAM" id="SSF48657">
    <property type="entry name" value="FinO-like"/>
    <property type="match status" value="1"/>
</dbReference>
<name>A0A2S5KR56_9PROT</name>
<evidence type="ECO:0000259" key="5">
    <source>
        <dbReference type="SMART" id="SM00945"/>
    </source>
</evidence>
<evidence type="ECO:0000256" key="3">
    <source>
        <dbReference type="ARBA" id="ARBA00023186"/>
    </source>
</evidence>
<feature type="domain" description="ProQ/FinO" evidence="5">
    <location>
        <begin position="162"/>
        <end position="275"/>
    </location>
</feature>
<gene>
    <name evidence="6" type="ORF">C4K68_12440</name>
</gene>
<sequence length="312" mass="34547">MAGLDTAPTNLVQLLTSLEAKFERQLASLEQARERIRELEAENQRLQVALQAASSAKAETVAVPSSELLSEPSQSVAATWELSEESDVASADENQAEESLVAQDERVELPEADSHFSIDDQAAALPEEDEEPLSVASSASDIEKAAPAQDTTSGNSRNQRKNKAANRAAVQWLMDSFPLAFSRQHPKPLQIGIQQSMMERLPGMEGKIKRGLASYTRSPAYLRCVQAGKSRVDIDGKEAGNVEERDAQHAREQYNSLYGNRRPEGQNERRNNRQEQSRKPARVNRNADEVVQNRSAARLEEKLHQLVGKHLS</sequence>
<dbReference type="GO" id="GO:0010608">
    <property type="term" value="P:post-transcriptional regulation of gene expression"/>
    <property type="evidence" value="ECO:0007669"/>
    <property type="project" value="InterPro"/>
</dbReference>
<dbReference type="PANTHER" id="PTHR38106:SF1">
    <property type="entry name" value="RNA CHAPERONE PROQ"/>
    <property type="match status" value="1"/>
</dbReference>
<evidence type="ECO:0000313" key="6">
    <source>
        <dbReference type="EMBL" id="PPC77210.1"/>
    </source>
</evidence>
<evidence type="ECO:0000313" key="7">
    <source>
        <dbReference type="Proteomes" id="UP000238196"/>
    </source>
</evidence>
<dbReference type="PANTHER" id="PTHR38106">
    <property type="entry name" value="RNA CHAPERONE PROQ"/>
    <property type="match status" value="1"/>
</dbReference>
<accession>A0A2S5KR56</accession>
<keyword evidence="2" id="KW-0694">RNA-binding</keyword>
<reference evidence="6 7" key="1">
    <citation type="submission" date="2018-02" db="EMBL/GenBank/DDBJ databases">
        <title>novel marine gammaproteobacteria from coastal saline agro ecosystem.</title>
        <authorList>
            <person name="Krishnan R."/>
            <person name="Ramesh Kumar N."/>
        </authorList>
    </citation>
    <scope>NUCLEOTIDE SEQUENCE [LARGE SCALE GENOMIC DNA]</scope>
    <source>
        <strain evidence="6 7">228</strain>
    </source>
</reference>